<dbReference type="GO" id="GO:0006636">
    <property type="term" value="P:unsaturated fatty acid biosynthetic process"/>
    <property type="evidence" value="ECO:0007669"/>
    <property type="project" value="UniProtKB-UniRule"/>
</dbReference>
<evidence type="ECO:0000256" key="11">
    <source>
        <dbReference type="ARBA" id="ARBA00023002"/>
    </source>
</evidence>
<accession>W3XBC5</accession>
<dbReference type="KEGG" id="pfy:PFICI_05200"/>
<evidence type="ECO:0000256" key="9">
    <source>
        <dbReference type="ARBA" id="ARBA00022982"/>
    </source>
</evidence>
<dbReference type="PANTHER" id="PTHR11351">
    <property type="entry name" value="ACYL-COA DESATURASE"/>
    <property type="match status" value="1"/>
</dbReference>
<dbReference type="Pfam" id="PF00173">
    <property type="entry name" value="Cyt-b5"/>
    <property type="match status" value="1"/>
</dbReference>
<dbReference type="Pfam" id="PF00487">
    <property type="entry name" value="FA_desaturase"/>
    <property type="match status" value="1"/>
</dbReference>
<evidence type="ECO:0000256" key="14">
    <source>
        <dbReference type="ARBA" id="ARBA00023136"/>
    </source>
</evidence>
<feature type="transmembrane region" description="Helical" evidence="17">
    <location>
        <begin position="192"/>
        <end position="212"/>
    </location>
</feature>
<dbReference type="InterPro" id="IPR005804">
    <property type="entry name" value="FA_desaturase_dom"/>
</dbReference>
<dbReference type="PRINTS" id="PR00363">
    <property type="entry name" value="CYTOCHROMEB5"/>
</dbReference>
<evidence type="ECO:0000256" key="10">
    <source>
        <dbReference type="ARBA" id="ARBA00022989"/>
    </source>
</evidence>
<evidence type="ECO:0000256" key="3">
    <source>
        <dbReference type="ARBA" id="ARBA00022448"/>
    </source>
</evidence>
<dbReference type="PROSITE" id="PS00476">
    <property type="entry name" value="FATTY_ACID_DESATUR_1"/>
    <property type="match status" value="1"/>
</dbReference>
<evidence type="ECO:0000259" key="18">
    <source>
        <dbReference type="PROSITE" id="PS50255"/>
    </source>
</evidence>
<dbReference type="OMA" id="WAHKSYN"/>
<keyword evidence="15 16" id="KW-0275">Fatty acid biosynthesis</keyword>
<evidence type="ECO:0000256" key="17">
    <source>
        <dbReference type="SAM" id="Phobius"/>
    </source>
</evidence>
<evidence type="ECO:0000256" key="13">
    <source>
        <dbReference type="ARBA" id="ARBA00023098"/>
    </source>
</evidence>
<dbReference type="Proteomes" id="UP000030651">
    <property type="component" value="Unassembled WGS sequence"/>
</dbReference>
<sequence length="472" mass="53197">MSSDAKAPVGTPVIDGTKDYKPLRGKGYDLKKPHITETPITWGNWYKHVNWLNVTFIIGVPLAGCIAAYWTPLHLYTAIFSVVYYFNTGLGITAGYHRLWAHTSYKASTPLKIYLAAVGAGAVEGSIRWWSRDHRAHHRYTDTEKDPYSVRKGLLYSHLGWMVMKQNPKRIGRTDITDLNDDPVVVFQHTHFIKCVIAMGLVFPMLVCGLGWNDWAGGFIYAGILRIFFVQQATFCVNSLAHWLGDQPFDDRNSPRDHVITALVTLGEGYHNFHHEFPSDYRNAIEWWQYDPTKWSIWTWKKLGLAYDLKQFRSNEIEKGRVQQLQKKLDQKRAILDWGTPLDQLPVIHWDDFVAESKNGKALVAIAGVIHDVTDFIKDHPGGKALISSAIGKDATAIFNGGVYLHSNAAHNLLSTMRVGVLRGGCEVEIWKRAQSENKDTIVVNDSTGQRIVRAGDQVTRLTQPISSAEAA</sequence>
<dbReference type="PROSITE" id="PS00191">
    <property type="entry name" value="CYTOCHROME_B5_1"/>
    <property type="match status" value="1"/>
</dbReference>
<dbReference type="Gene3D" id="3.10.120.10">
    <property type="entry name" value="Cytochrome b5-like heme/steroid binding domain"/>
    <property type="match status" value="1"/>
</dbReference>
<evidence type="ECO:0000256" key="2">
    <source>
        <dbReference type="ARBA" id="ARBA00009295"/>
    </source>
</evidence>
<dbReference type="PROSITE" id="PS50255">
    <property type="entry name" value="CYTOCHROME_B5_2"/>
    <property type="match status" value="1"/>
</dbReference>
<dbReference type="eggNOG" id="KOG1600">
    <property type="taxonomic scope" value="Eukaryota"/>
</dbReference>
<keyword evidence="5 16" id="KW-0349">Heme</keyword>
<dbReference type="eggNOG" id="KOG0537">
    <property type="taxonomic scope" value="Eukaryota"/>
</dbReference>
<dbReference type="GeneID" id="19270213"/>
<dbReference type="FunCoup" id="W3XBC5">
    <property type="interactions" value="911"/>
</dbReference>
<dbReference type="InterPro" id="IPR001522">
    <property type="entry name" value="FADS-1_CS"/>
</dbReference>
<keyword evidence="20" id="KW-1185">Reference proteome</keyword>
<keyword evidence="7 16" id="KW-0479">Metal-binding</keyword>
<keyword evidence="6 17" id="KW-0812">Transmembrane</keyword>
<feature type="transmembrane region" description="Helical" evidence="17">
    <location>
        <begin position="82"/>
        <end position="101"/>
    </location>
</feature>
<evidence type="ECO:0000256" key="12">
    <source>
        <dbReference type="ARBA" id="ARBA00023004"/>
    </source>
</evidence>
<comment type="similarity">
    <text evidence="2 16">Belongs to the fatty acid desaturase type 1 family.</text>
</comment>
<comment type="function">
    <text evidence="16">Stearoyl-CoA desaturase that utilizes O(2) and electrons from reduced cytochrome b5 to introduce the first double bond into saturated fatty acyl-CoA substrates.</text>
</comment>
<keyword evidence="10 17" id="KW-1133">Transmembrane helix</keyword>
<dbReference type="GO" id="GO:0004768">
    <property type="term" value="F:stearoyl-CoA 9-desaturase activity"/>
    <property type="evidence" value="ECO:0007669"/>
    <property type="project" value="UniProtKB-UniRule"/>
</dbReference>
<dbReference type="SMART" id="SM01117">
    <property type="entry name" value="Cyt-b5"/>
    <property type="match status" value="1"/>
</dbReference>
<dbReference type="GO" id="GO:0020037">
    <property type="term" value="F:heme binding"/>
    <property type="evidence" value="ECO:0007669"/>
    <property type="project" value="InterPro"/>
</dbReference>
<dbReference type="InterPro" id="IPR009160">
    <property type="entry name" value="Acyl-CoA_deSatase_haem/ster-bd"/>
</dbReference>
<gene>
    <name evidence="19" type="ORF">PFICI_05200</name>
</gene>
<evidence type="ECO:0000256" key="15">
    <source>
        <dbReference type="ARBA" id="ARBA00023160"/>
    </source>
</evidence>
<dbReference type="GO" id="GO:0005789">
    <property type="term" value="C:endoplasmic reticulum membrane"/>
    <property type="evidence" value="ECO:0007669"/>
    <property type="project" value="TreeGrafter"/>
</dbReference>
<reference evidence="20" key="1">
    <citation type="journal article" date="2015" name="BMC Genomics">
        <title>Genomic and transcriptomic analysis of the endophytic fungus Pestalotiopsis fici reveals its lifestyle and high potential for synthesis of natural products.</title>
        <authorList>
            <person name="Wang X."/>
            <person name="Zhang X."/>
            <person name="Liu L."/>
            <person name="Xiang M."/>
            <person name="Wang W."/>
            <person name="Sun X."/>
            <person name="Che Y."/>
            <person name="Guo L."/>
            <person name="Liu G."/>
            <person name="Guo L."/>
            <person name="Wang C."/>
            <person name="Yin W.B."/>
            <person name="Stadler M."/>
            <person name="Zhang X."/>
            <person name="Liu X."/>
        </authorList>
    </citation>
    <scope>NUCLEOTIDE SEQUENCE [LARGE SCALE GENOMIC DNA]</scope>
    <source>
        <strain evidence="20">W106-1 / CGMCC3.15140</strain>
    </source>
</reference>
<evidence type="ECO:0000313" key="19">
    <source>
        <dbReference type="EMBL" id="ETS83324.1"/>
    </source>
</evidence>
<dbReference type="InterPro" id="IPR018506">
    <property type="entry name" value="Cyt_B5_heme-BS"/>
</dbReference>
<comment type="cofactor">
    <cofactor evidence="16">
        <name>Fe(2+)</name>
        <dbReference type="ChEBI" id="CHEBI:29033"/>
    </cofactor>
    <text evidence="16">Expected to bind 2 Fe(2+) ions per subunit.</text>
</comment>
<dbReference type="PANTHER" id="PTHR11351:SF31">
    <property type="entry name" value="DESATURASE 1, ISOFORM A-RELATED"/>
    <property type="match status" value="1"/>
</dbReference>
<dbReference type="OrthoDB" id="10260134at2759"/>
<dbReference type="EMBL" id="KI912111">
    <property type="protein sequence ID" value="ETS83324.1"/>
    <property type="molecule type" value="Genomic_DNA"/>
</dbReference>
<comment type="subcellular location">
    <subcellularLocation>
        <location evidence="1">Membrane</location>
        <topology evidence="1">Multi-pass membrane protein</topology>
    </subcellularLocation>
</comment>
<feature type="domain" description="Cytochrome b5 heme-binding" evidence="18">
    <location>
        <begin position="345"/>
        <end position="423"/>
    </location>
</feature>
<evidence type="ECO:0000256" key="1">
    <source>
        <dbReference type="ARBA" id="ARBA00004141"/>
    </source>
</evidence>
<keyword evidence="12 16" id="KW-0408">Iron</keyword>
<keyword evidence="13 16" id="KW-0443">Lipid metabolism</keyword>
<dbReference type="InParanoid" id="W3XBC5"/>
<dbReference type="GO" id="GO:0005506">
    <property type="term" value="F:iron ion binding"/>
    <property type="evidence" value="ECO:0007669"/>
    <property type="project" value="TreeGrafter"/>
</dbReference>
<name>W3XBC5_PESFW</name>
<evidence type="ECO:0000256" key="8">
    <source>
        <dbReference type="ARBA" id="ARBA00022832"/>
    </source>
</evidence>
<keyword evidence="3 16" id="KW-0813">Transport</keyword>
<keyword evidence="11 16" id="KW-0560">Oxidoreductase</keyword>
<keyword evidence="4 16" id="KW-0444">Lipid biosynthesis</keyword>
<proteinExistence type="inferred from homology"/>
<evidence type="ECO:0000313" key="20">
    <source>
        <dbReference type="Proteomes" id="UP000030651"/>
    </source>
</evidence>
<feature type="transmembrane region" description="Helical" evidence="17">
    <location>
        <begin position="51"/>
        <end position="70"/>
    </location>
</feature>
<dbReference type="PIRSF" id="PIRSF000345">
    <property type="entry name" value="OLE1"/>
    <property type="match status" value="1"/>
</dbReference>
<keyword evidence="9 16" id="KW-0249">Electron transport</keyword>
<dbReference type="EC" id="1.14.19.1" evidence="16"/>
<dbReference type="CDD" id="cd03505">
    <property type="entry name" value="Delta9-FADS-like"/>
    <property type="match status" value="1"/>
</dbReference>
<evidence type="ECO:0000256" key="4">
    <source>
        <dbReference type="ARBA" id="ARBA00022516"/>
    </source>
</evidence>
<dbReference type="SMR" id="W3XBC5"/>
<keyword evidence="8 16" id="KW-0276">Fatty acid metabolism</keyword>
<dbReference type="InterPro" id="IPR015876">
    <property type="entry name" value="Acyl-CoA_DS"/>
</dbReference>
<organism evidence="19 20">
    <name type="scientific">Pestalotiopsis fici (strain W106-1 / CGMCC3.15140)</name>
    <dbReference type="NCBI Taxonomy" id="1229662"/>
    <lineage>
        <taxon>Eukaryota</taxon>
        <taxon>Fungi</taxon>
        <taxon>Dikarya</taxon>
        <taxon>Ascomycota</taxon>
        <taxon>Pezizomycotina</taxon>
        <taxon>Sordariomycetes</taxon>
        <taxon>Xylariomycetidae</taxon>
        <taxon>Amphisphaeriales</taxon>
        <taxon>Sporocadaceae</taxon>
        <taxon>Pestalotiopsis</taxon>
    </lineage>
</organism>
<protein>
    <recommendedName>
        <fullName evidence="16">Acyl-CoA desaturase</fullName>
        <ecNumber evidence="16">1.14.19.1</ecNumber>
    </recommendedName>
</protein>
<dbReference type="STRING" id="1229662.W3XBC5"/>
<evidence type="ECO:0000256" key="6">
    <source>
        <dbReference type="ARBA" id="ARBA00022692"/>
    </source>
</evidence>
<evidence type="ECO:0000256" key="5">
    <source>
        <dbReference type="ARBA" id="ARBA00022617"/>
    </source>
</evidence>
<dbReference type="HOGENOM" id="CLU_027359_3_2_1"/>
<dbReference type="RefSeq" id="XP_007831972.1">
    <property type="nucleotide sequence ID" value="XM_007833781.1"/>
</dbReference>
<dbReference type="InterPro" id="IPR001199">
    <property type="entry name" value="Cyt_B5-like_heme/steroid-bd"/>
</dbReference>
<dbReference type="SUPFAM" id="SSF55856">
    <property type="entry name" value="Cytochrome b5-like heme/steroid binding domain"/>
    <property type="match status" value="1"/>
</dbReference>
<dbReference type="AlphaFoldDB" id="W3XBC5"/>
<dbReference type="InterPro" id="IPR036400">
    <property type="entry name" value="Cyt_B5-like_heme/steroid_sf"/>
</dbReference>
<evidence type="ECO:0000256" key="7">
    <source>
        <dbReference type="ARBA" id="ARBA00022723"/>
    </source>
</evidence>
<dbReference type="PRINTS" id="PR00075">
    <property type="entry name" value="FACDDSATRASE"/>
</dbReference>
<evidence type="ECO:0000256" key="16">
    <source>
        <dbReference type="PIRNR" id="PIRNR000345"/>
    </source>
</evidence>
<dbReference type="FunFam" id="3.10.120.10:FF:000004">
    <property type="entry name" value="Acyl-CoA desaturase"/>
    <property type="match status" value="1"/>
</dbReference>
<keyword evidence="14 17" id="KW-0472">Membrane</keyword>
<comment type="catalytic activity">
    <reaction evidence="16">
        <text>octadecanoyl-CoA + 2 Fe(II)-[cytochrome b5] + O2 + 2 H(+) = (9Z)-octadecenoyl-CoA + 2 Fe(III)-[cytochrome b5] + 2 H2O</text>
        <dbReference type="Rhea" id="RHEA:19721"/>
        <dbReference type="Rhea" id="RHEA-COMP:10438"/>
        <dbReference type="Rhea" id="RHEA-COMP:10439"/>
        <dbReference type="ChEBI" id="CHEBI:15377"/>
        <dbReference type="ChEBI" id="CHEBI:15378"/>
        <dbReference type="ChEBI" id="CHEBI:15379"/>
        <dbReference type="ChEBI" id="CHEBI:29033"/>
        <dbReference type="ChEBI" id="CHEBI:29034"/>
        <dbReference type="ChEBI" id="CHEBI:57387"/>
        <dbReference type="ChEBI" id="CHEBI:57394"/>
        <dbReference type="EC" id="1.14.19.1"/>
    </reaction>
</comment>